<keyword evidence="3" id="KW-0378">Hydrolase</keyword>
<sequence length="95" mass="10740">MPSNSSKGLCSGNKIRQCQLENSFIRLPWCYCIVLVHNHIDGVMMPSEADKMTTRALIEWGKLLNIAVLDHLIISEADYFSFQEHGLMEEGTIEA</sequence>
<dbReference type="Pfam" id="PF04002">
    <property type="entry name" value="RadC"/>
    <property type="match status" value="1"/>
</dbReference>
<dbReference type="PANTHER" id="PTHR30471">
    <property type="entry name" value="DNA REPAIR PROTEIN RADC"/>
    <property type="match status" value="1"/>
</dbReference>
<keyword evidence="4" id="KW-0862">Zinc</keyword>
<evidence type="ECO:0000313" key="7">
    <source>
        <dbReference type="EMBL" id="VFK05681.1"/>
    </source>
</evidence>
<dbReference type="PANTHER" id="PTHR30471:SF3">
    <property type="entry name" value="UPF0758 PROTEIN YEES-RELATED"/>
    <property type="match status" value="1"/>
</dbReference>
<keyword evidence="5" id="KW-0482">Metalloprotease</keyword>
<evidence type="ECO:0000256" key="5">
    <source>
        <dbReference type="ARBA" id="ARBA00023049"/>
    </source>
</evidence>
<dbReference type="Gene3D" id="3.40.140.10">
    <property type="entry name" value="Cytidine Deaminase, domain 2"/>
    <property type="match status" value="1"/>
</dbReference>
<feature type="domain" description="MPN" evidence="6">
    <location>
        <begin position="1"/>
        <end position="88"/>
    </location>
</feature>
<accession>A0A450W1C8</accession>
<evidence type="ECO:0000256" key="4">
    <source>
        <dbReference type="ARBA" id="ARBA00022833"/>
    </source>
</evidence>
<gene>
    <name evidence="7" type="ORF">BECKH772A_GA0070896_105801</name>
    <name evidence="8" type="ORF">BECKH772B_GA0070898_107241</name>
    <name evidence="9" type="ORF">BECKH772C_GA0070978_107401</name>
</gene>
<name>A0A450W1C8_9GAMM</name>
<organism evidence="9">
    <name type="scientific">Candidatus Kentrum eta</name>
    <dbReference type="NCBI Taxonomy" id="2126337"/>
    <lineage>
        <taxon>Bacteria</taxon>
        <taxon>Pseudomonadati</taxon>
        <taxon>Pseudomonadota</taxon>
        <taxon>Gammaproteobacteria</taxon>
        <taxon>Candidatus Kentrum</taxon>
    </lineage>
</organism>
<dbReference type="AlphaFoldDB" id="A0A450W1C8"/>
<evidence type="ECO:0000256" key="1">
    <source>
        <dbReference type="ARBA" id="ARBA00022670"/>
    </source>
</evidence>
<keyword evidence="2" id="KW-0479">Metal-binding</keyword>
<keyword evidence="1" id="KW-0645">Protease</keyword>
<evidence type="ECO:0000259" key="6">
    <source>
        <dbReference type="PROSITE" id="PS50249"/>
    </source>
</evidence>
<dbReference type="PROSITE" id="PS50249">
    <property type="entry name" value="MPN"/>
    <property type="match status" value="1"/>
</dbReference>
<dbReference type="InterPro" id="IPR025657">
    <property type="entry name" value="RadC_JAB"/>
</dbReference>
<protein>
    <submittedName>
        <fullName evidence="9">RadC-like JAB domain-containing protein</fullName>
    </submittedName>
</protein>
<dbReference type="EMBL" id="CAADFI010000724">
    <property type="protein sequence ID" value="VFK06876.1"/>
    <property type="molecule type" value="Genomic_DNA"/>
</dbReference>
<proteinExistence type="predicted"/>
<evidence type="ECO:0000256" key="2">
    <source>
        <dbReference type="ARBA" id="ARBA00022723"/>
    </source>
</evidence>
<evidence type="ECO:0000256" key="3">
    <source>
        <dbReference type="ARBA" id="ARBA00022801"/>
    </source>
</evidence>
<evidence type="ECO:0000313" key="9">
    <source>
        <dbReference type="EMBL" id="VFK10815.1"/>
    </source>
</evidence>
<dbReference type="InterPro" id="IPR001405">
    <property type="entry name" value="UPF0758"/>
</dbReference>
<dbReference type="EMBL" id="CAADFG010000580">
    <property type="protein sequence ID" value="VFK05681.1"/>
    <property type="molecule type" value="Genomic_DNA"/>
</dbReference>
<dbReference type="InterPro" id="IPR037518">
    <property type="entry name" value="MPN"/>
</dbReference>
<dbReference type="GO" id="GO:0008237">
    <property type="term" value="F:metallopeptidase activity"/>
    <property type="evidence" value="ECO:0007669"/>
    <property type="project" value="UniProtKB-KW"/>
</dbReference>
<dbReference type="EMBL" id="CAADFJ010000740">
    <property type="protein sequence ID" value="VFK10815.1"/>
    <property type="molecule type" value="Genomic_DNA"/>
</dbReference>
<dbReference type="GO" id="GO:0006508">
    <property type="term" value="P:proteolysis"/>
    <property type="evidence" value="ECO:0007669"/>
    <property type="project" value="UniProtKB-KW"/>
</dbReference>
<dbReference type="GO" id="GO:0046872">
    <property type="term" value="F:metal ion binding"/>
    <property type="evidence" value="ECO:0007669"/>
    <property type="project" value="UniProtKB-KW"/>
</dbReference>
<reference evidence="9" key="1">
    <citation type="submission" date="2019-02" db="EMBL/GenBank/DDBJ databases">
        <authorList>
            <person name="Gruber-Vodicka R. H."/>
            <person name="Seah K. B. B."/>
        </authorList>
    </citation>
    <scope>NUCLEOTIDE SEQUENCE</scope>
    <source>
        <strain evidence="9">BECK_SA2B12</strain>
        <strain evidence="7">BECK_SA2B15</strain>
        <strain evidence="8">BECK_SA2B20</strain>
    </source>
</reference>
<evidence type="ECO:0000313" key="8">
    <source>
        <dbReference type="EMBL" id="VFK06876.1"/>
    </source>
</evidence>